<sequence>MIIQEIKQFLYLINLNTATNLQSFTKAFEILSVYLKNLILIFMCGICGVVKLNNEASIDLVYSTKVMTDYLHHRGPDDWGINTNAGTTLIHDKIVQLNADIPSFALGHKRLSIIDLTPLGHQPMSDEENGLTIVFNGEIYNYIELREELKGKYNFKTNTDTEVLLAAYQIFGSQMLRFLDGMFAFAILDIHNRKLFGARDNSGIKPFYYHYSFENGLWFASEPKAICKGLGMKGTPNHSILSEFLVLGVSDHDENTFYDEIRQLPPAHYLELDINSGKCTTHQYWKPPVISEPELGQNLSEQYISILHTAVSRQLRSDVPVGSSLSGGIDSSAIVSTVGELLGQKSSDYKTLTFSFPGFKNDESVLAKQVAAKAGLSWVPVEPTLDTLQTDLEQMVERMTEPFSTLSMFAQYKVMEAAKKQGLIVMLDGQGGDEVYLGYPRVVQRVIFHYLKQGKIGKSVHELIKLHENLSLSYNNMLLGNAYFNSKAIAFTRKKAIFSRYLNTDLIQSVRPDLLDDYFAGKDIYSKQNDELMKYLLPRLLRFADRNSMAFSIEQRVPHLSRLILDFNLSLPVEYRIQDGWSKYIVRKSLEGRIPNEILWSKVKRGFDIPQSYWVEQLSDYLVERVASNDEISTLFNKKSILQDLKTPSKQGSYYLWRAVSAILWIDNL</sequence>
<dbReference type="PROSITE" id="PS51278">
    <property type="entry name" value="GATASE_TYPE_2"/>
    <property type="match status" value="1"/>
</dbReference>
<evidence type="ECO:0000259" key="10">
    <source>
        <dbReference type="PROSITE" id="PS51278"/>
    </source>
</evidence>
<dbReference type="GO" id="GO:0006529">
    <property type="term" value="P:asparagine biosynthetic process"/>
    <property type="evidence" value="ECO:0007669"/>
    <property type="project" value="UniProtKB-KW"/>
</dbReference>
<keyword evidence="5 9" id="KW-0067">ATP-binding</keyword>
<accession>A0A974WFI7</accession>
<dbReference type="InterPro" id="IPR029055">
    <property type="entry name" value="Ntn_hydrolases_N"/>
</dbReference>
<feature type="binding site" evidence="9">
    <location>
        <position position="160"/>
    </location>
    <ligand>
        <name>L-glutamine</name>
        <dbReference type="ChEBI" id="CHEBI:58359"/>
    </ligand>
</feature>
<dbReference type="SUPFAM" id="SSF56235">
    <property type="entry name" value="N-terminal nucleophile aminohydrolases (Ntn hydrolases)"/>
    <property type="match status" value="1"/>
</dbReference>
<evidence type="ECO:0000256" key="2">
    <source>
        <dbReference type="ARBA" id="ARBA00005752"/>
    </source>
</evidence>
<evidence type="ECO:0000313" key="11">
    <source>
        <dbReference type="EMBL" id="QSE96799.1"/>
    </source>
</evidence>
<evidence type="ECO:0000256" key="7">
    <source>
        <dbReference type="ARBA" id="ARBA00048741"/>
    </source>
</evidence>
<proteinExistence type="inferred from homology"/>
<dbReference type="CDD" id="cd01991">
    <property type="entry name" value="Asn_synthase_B_C"/>
    <property type="match status" value="1"/>
</dbReference>
<keyword evidence="8" id="KW-0028">Amino-acid biosynthesis</keyword>
<evidence type="ECO:0000256" key="4">
    <source>
        <dbReference type="ARBA" id="ARBA00022741"/>
    </source>
</evidence>
<dbReference type="PANTHER" id="PTHR43284:SF1">
    <property type="entry name" value="ASPARAGINE SYNTHETASE"/>
    <property type="match status" value="1"/>
</dbReference>
<comment type="pathway">
    <text evidence="1">Amino-acid biosynthesis; L-asparagine biosynthesis; L-asparagine from L-aspartate (L-Gln route): step 1/1.</text>
</comment>
<dbReference type="Gene3D" id="3.60.20.10">
    <property type="entry name" value="Glutamine Phosphoribosylpyrophosphate, subunit 1, domain 1"/>
    <property type="match status" value="1"/>
</dbReference>
<evidence type="ECO:0000256" key="9">
    <source>
        <dbReference type="PIRSR" id="PIRSR001589-2"/>
    </source>
</evidence>
<dbReference type="GO" id="GO:0005524">
    <property type="term" value="F:ATP binding"/>
    <property type="evidence" value="ECO:0007669"/>
    <property type="project" value="UniProtKB-KW"/>
</dbReference>
<evidence type="ECO:0000313" key="12">
    <source>
        <dbReference type="Proteomes" id="UP000662783"/>
    </source>
</evidence>
<dbReference type="InterPro" id="IPR051786">
    <property type="entry name" value="ASN_synthetase/amidase"/>
</dbReference>
<organism evidence="11 12">
    <name type="scientific">Fulvivirga lutea</name>
    <dbReference type="NCBI Taxonomy" id="2810512"/>
    <lineage>
        <taxon>Bacteria</taxon>
        <taxon>Pseudomonadati</taxon>
        <taxon>Bacteroidota</taxon>
        <taxon>Cytophagia</taxon>
        <taxon>Cytophagales</taxon>
        <taxon>Fulvivirgaceae</taxon>
        <taxon>Fulvivirga</taxon>
    </lineage>
</organism>
<comment type="catalytic activity">
    <reaction evidence="7">
        <text>L-aspartate + L-glutamine + ATP + H2O = L-asparagine + L-glutamate + AMP + diphosphate + H(+)</text>
        <dbReference type="Rhea" id="RHEA:12228"/>
        <dbReference type="ChEBI" id="CHEBI:15377"/>
        <dbReference type="ChEBI" id="CHEBI:15378"/>
        <dbReference type="ChEBI" id="CHEBI:29985"/>
        <dbReference type="ChEBI" id="CHEBI:29991"/>
        <dbReference type="ChEBI" id="CHEBI:30616"/>
        <dbReference type="ChEBI" id="CHEBI:33019"/>
        <dbReference type="ChEBI" id="CHEBI:58048"/>
        <dbReference type="ChEBI" id="CHEBI:58359"/>
        <dbReference type="ChEBI" id="CHEBI:456215"/>
        <dbReference type="EC" id="6.3.5.4"/>
    </reaction>
</comment>
<name>A0A974WFI7_9BACT</name>
<reference evidence="11" key="1">
    <citation type="submission" date="2021-02" db="EMBL/GenBank/DDBJ databases">
        <title>Fulvivirga sp. S481 isolated from sea water.</title>
        <authorList>
            <person name="Bae S.S."/>
            <person name="Baek K."/>
        </authorList>
    </citation>
    <scope>NUCLEOTIDE SEQUENCE</scope>
    <source>
        <strain evidence="11">S481</strain>
    </source>
</reference>
<keyword evidence="11" id="KW-0436">Ligase</keyword>
<dbReference type="PIRSF" id="PIRSF001589">
    <property type="entry name" value="Asn_synthetase_glu-h"/>
    <property type="match status" value="1"/>
</dbReference>
<dbReference type="Pfam" id="PF00733">
    <property type="entry name" value="Asn_synthase"/>
    <property type="match status" value="1"/>
</dbReference>
<dbReference type="GO" id="GO:0004066">
    <property type="term" value="F:asparagine synthase (glutamine-hydrolyzing) activity"/>
    <property type="evidence" value="ECO:0007669"/>
    <property type="project" value="UniProtKB-EC"/>
</dbReference>
<keyword evidence="4 9" id="KW-0547">Nucleotide-binding</keyword>
<keyword evidence="12" id="KW-1185">Reference proteome</keyword>
<dbReference type="EC" id="6.3.5.4" evidence="3"/>
<dbReference type="NCBIfam" id="TIGR01536">
    <property type="entry name" value="asn_synth_AEB"/>
    <property type="match status" value="1"/>
</dbReference>
<dbReference type="InterPro" id="IPR006426">
    <property type="entry name" value="Asn_synth_AEB"/>
</dbReference>
<gene>
    <name evidence="11" type="primary">asnB</name>
    <name evidence="11" type="ORF">JR347_14530</name>
</gene>
<dbReference type="AlphaFoldDB" id="A0A974WFI7"/>
<dbReference type="GO" id="GO:0005829">
    <property type="term" value="C:cytosol"/>
    <property type="evidence" value="ECO:0007669"/>
    <property type="project" value="TreeGrafter"/>
</dbReference>
<dbReference type="PANTHER" id="PTHR43284">
    <property type="entry name" value="ASPARAGINE SYNTHETASE (GLUTAMINE-HYDROLYZING)"/>
    <property type="match status" value="1"/>
</dbReference>
<dbReference type="Pfam" id="PF13537">
    <property type="entry name" value="GATase_7"/>
    <property type="match status" value="1"/>
</dbReference>
<dbReference type="Gene3D" id="3.40.50.620">
    <property type="entry name" value="HUPs"/>
    <property type="match status" value="1"/>
</dbReference>
<dbReference type="KEGG" id="fuv:JR347_14530"/>
<keyword evidence="6 8" id="KW-0315">Glutamine amidotransferase</keyword>
<dbReference type="CDD" id="cd00712">
    <property type="entry name" value="AsnB"/>
    <property type="match status" value="1"/>
</dbReference>
<dbReference type="InterPro" id="IPR014729">
    <property type="entry name" value="Rossmann-like_a/b/a_fold"/>
</dbReference>
<evidence type="ECO:0000256" key="5">
    <source>
        <dbReference type="ARBA" id="ARBA00022840"/>
    </source>
</evidence>
<dbReference type="EMBL" id="CP070608">
    <property type="protein sequence ID" value="QSE96799.1"/>
    <property type="molecule type" value="Genomic_DNA"/>
</dbReference>
<dbReference type="Proteomes" id="UP000662783">
    <property type="component" value="Chromosome"/>
</dbReference>
<dbReference type="InterPro" id="IPR001962">
    <property type="entry name" value="Asn_synthase"/>
</dbReference>
<keyword evidence="8" id="KW-0061">Asparagine biosynthesis</keyword>
<dbReference type="InterPro" id="IPR017932">
    <property type="entry name" value="GATase_2_dom"/>
</dbReference>
<evidence type="ECO:0000256" key="6">
    <source>
        <dbReference type="ARBA" id="ARBA00022962"/>
    </source>
</evidence>
<dbReference type="InterPro" id="IPR033738">
    <property type="entry name" value="AsnB_N"/>
</dbReference>
<comment type="similarity">
    <text evidence="2">Belongs to the asparagine synthetase family.</text>
</comment>
<evidence type="ECO:0000256" key="1">
    <source>
        <dbReference type="ARBA" id="ARBA00005187"/>
    </source>
</evidence>
<evidence type="ECO:0000256" key="3">
    <source>
        <dbReference type="ARBA" id="ARBA00012737"/>
    </source>
</evidence>
<feature type="active site" description="For GATase activity" evidence="8">
    <location>
        <position position="44"/>
    </location>
</feature>
<feature type="domain" description="Glutamine amidotransferase type-2" evidence="10">
    <location>
        <begin position="44"/>
        <end position="275"/>
    </location>
</feature>
<protein>
    <recommendedName>
        <fullName evidence="3">asparagine synthase (glutamine-hydrolyzing)</fullName>
        <ecNumber evidence="3">6.3.5.4</ecNumber>
    </recommendedName>
</protein>
<dbReference type="SUPFAM" id="SSF52402">
    <property type="entry name" value="Adenine nucleotide alpha hydrolases-like"/>
    <property type="match status" value="1"/>
</dbReference>
<evidence type="ECO:0000256" key="8">
    <source>
        <dbReference type="PIRSR" id="PIRSR001589-1"/>
    </source>
</evidence>
<dbReference type="RefSeq" id="WP_205721313.1">
    <property type="nucleotide sequence ID" value="NZ_CP070608.1"/>
</dbReference>